<dbReference type="PANTHER" id="PTHR13140:SF729">
    <property type="entry name" value="UNCONVENTIONAL MYOSIN-IE"/>
    <property type="match status" value="1"/>
</dbReference>
<gene>
    <name evidence="6" type="ORF">SARC_17453</name>
</gene>
<keyword evidence="2" id="KW-0067">ATP-binding</keyword>
<evidence type="ECO:0000259" key="5">
    <source>
        <dbReference type="PROSITE" id="PS51456"/>
    </source>
</evidence>
<dbReference type="Proteomes" id="UP000054560">
    <property type="component" value="Unassembled WGS sequence"/>
</dbReference>
<dbReference type="GO" id="GO:0005737">
    <property type="term" value="C:cytoplasm"/>
    <property type="evidence" value="ECO:0007669"/>
    <property type="project" value="TreeGrafter"/>
</dbReference>
<dbReference type="SUPFAM" id="SSF52540">
    <property type="entry name" value="P-loop containing nucleoside triphosphate hydrolases"/>
    <property type="match status" value="1"/>
</dbReference>
<keyword evidence="7" id="KW-1185">Reference proteome</keyword>
<dbReference type="Gene3D" id="1.20.58.530">
    <property type="match status" value="1"/>
</dbReference>
<dbReference type="EMBL" id="KQ252411">
    <property type="protein sequence ID" value="KNC70025.1"/>
    <property type="molecule type" value="Genomic_DNA"/>
</dbReference>
<evidence type="ECO:0000313" key="6">
    <source>
        <dbReference type="EMBL" id="KNC70025.1"/>
    </source>
</evidence>
<dbReference type="eggNOG" id="KOG0162">
    <property type="taxonomic scope" value="Eukaryota"/>
</dbReference>
<evidence type="ECO:0000256" key="1">
    <source>
        <dbReference type="ARBA" id="ARBA00022741"/>
    </source>
</evidence>
<evidence type="ECO:0000256" key="2">
    <source>
        <dbReference type="ARBA" id="ARBA00022840"/>
    </source>
</evidence>
<dbReference type="InterPro" id="IPR001609">
    <property type="entry name" value="Myosin_head_motor_dom-like"/>
</dbReference>
<comment type="caution">
    <text evidence="4">Lacks conserved residue(s) required for the propagation of feature annotation.</text>
</comment>
<dbReference type="GO" id="GO:0051015">
    <property type="term" value="F:actin filament binding"/>
    <property type="evidence" value="ECO:0007669"/>
    <property type="project" value="TreeGrafter"/>
</dbReference>
<dbReference type="PANTHER" id="PTHR13140">
    <property type="entry name" value="MYOSIN"/>
    <property type="match status" value="1"/>
</dbReference>
<dbReference type="GO" id="GO:0007015">
    <property type="term" value="P:actin filament organization"/>
    <property type="evidence" value="ECO:0007669"/>
    <property type="project" value="TreeGrafter"/>
</dbReference>
<dbReference type="RefSeq" id="XP_014143927.1">
    <property type="nucleotide sequence ID" value="XM_014288452.1"/>
</dbReference>
<keyword evidence="4" id="KW-0505">Motor protein</keyword>
<evidence type="ECO:0000256" key="4">
    <source>
        <dbReference type="PROSITE-ProRule" id="PRU00782"/>
    </source>
</evidence>
<comment type="similarity">
    <text evidence="4">Belongs to the TRAFAC class myosin-kinesin ATPase superfamily. Myosin family.</text>
</comment>
<dbReference type="GO" id="GO:0000146">
    <property type="term" value="F:microfilament motor activity"/>
    <property type="evidence" value="ECO:0007669"/>
    <property type="project" value="TreeGrafter"/>
</dbReference>
<protein>
    <recommendedName>
        <fullName evidence="5">Myosin motor domain-containing protein</fullName>
    </recommendedName>
</protein>
<dbReference type="GeneID" id="25917957"/>
<evidence type="ECO:0000256" key="3">
    <source>
        <dbReference type="ARBA" id="ARBA00023203"/>
    </source>
</evidence>
<sequence length="109" mass="12469">YSHDIILSPCAQFCINYVNEKLQQIFIDLTIQSEQDDYIAEGIQWTPIKFFNNKVVCELIEARRPPGVLAVLDDVCKTMHREASGVDEKFIQKLSENVSHPHLVGDTLH</sequence>
<dbReference type="GO" id="GO:0006897">
    <property type="term" value="P:endocytosis"/>
    <property type="evidence" value="ECO:0007669"/>
    <property type="project" value="TreeGrafter"/>
</dbReference>
<dbReference type="GO" id="GO:0016459">
    <property type="term" value="C:myosin complex"/>
    <property type="evidence" value="ECO:0007669"/>
    <property type="project" value="UniProtKB-KW"/>
</dbReference>
<organism evidence="6 7">
    <name type="scientific">Sphaeroforma arctica JP610</name>
    <dbReference type="NCBI Taxonomy" id="667725"/>
    <lineage>
        <taxon>Eukaryota</taxon>
        <taxon>Ichthyosporea</taxon>
        <taxon>Ichthyophonida</taxon>
        <taxon>Sphaeroforma</taxon>
    </lineage>
</organism>
<keyword evidence="4" id="KW-0518">Myosin</keyword>
<dbReference type="GO" id="GO:0005524">
    <property type="term" value="F:ATP binding"/>
    <property type="evidence" value="ECO:0007669"/>
    <property type="project" value="UniProtKB-KW"/>
</dbReference>
<evidence type="ECO:0000313" key="7">
    <source>
        <dbReference type="Proteomes" id="UP000054560"/>
    </source>
</evidence>
<keyword evidence="1" id="KW-0547">Nucleotide-binding</keyword>
<dbReference type="PROSITE" id="PS51456">
    <property type="entry name" value="MYOSIN_MOTOR"/>
    <property type="match status" value="1"/>
</dbReference>
<keyword evidence="3 4" id="KW-0009">Actin-binding</keyword>
<name>A0A0L0EZV8_9EUKA</name>
<dbReference type="OrthoDB" id="6108017at2759"/>
<dbReference type="STRING" id="667725.A0A0L0EZV8"/>
<proteinExistence type="inferred from homology"/>
<reference evidence="6 7" key="1">
    <citation type="submission" date="2011-02" db="EMBL/GenBank/DDBJ databases">
        <title>The Genome Sequence of Sphaeroforma arctica JP610.</title>
        <authorList>
            <consortium name="The Broad Institute Genome Sequencing Platform"/>
            <person name="Russ C."/>
            <person name="Cuomo C."/>
            <person name="Young S.K."/>
            <person name="Zeng Q."/>
            <person name="Gargeya S."/>
            <person name="Alvarado L."/>
            <person name="Berlin A."/>
            <person name="Chapman S.B."/>
            <person name="Chen Z."/>
            <person name="Freedman E."/>
            <person name="Gellesch M."/>
            <person name="Goldberg J."/>
            <person name="Griggs A."/>
            <person name="Gujja S."/>
            <person name="Heilman E."/>
            <person name="Heiman D."/>
            <person name="Howarth C."/>
            <person name="Mehta T."/>
            <person name="Neiman D."/>
            <person name="Pearson M."/>
            <person name="Roberts A."/>
            <person name="Saif S."/>
            <person name="Shea T."/>
            <person name="Shenoy N."/>
            <person name="Sisk P."/>
            <person name="Stolte C."/>
            <person name="Sykes S."/>
            <person name="White J."/>
            <person name="Yandava C."/>
            <person name="Burger G."/>
            <person name="Gray M.W."/>
            <person name="Holland P.W.H."/>
            <person name="King N."/>
            <person name="Lang F.B.F."/>
            <person name="Roger A.J."/>
            <person name="Ruiz-Trillo I."/>
            <person name="Haas B."/>
            <person name="Nusbaum C."/>
            <person name="Birren B."/>
        </authorList>
    </citation>
    <scope>NUCLEOTIDE SEQUENCE [LARGE SCALE GENOMIC DNA]</scope>
    <source>
        <strain evidence="6 7">JP610</strain>
    </source>
</reference>
<dbReference type="GO" id="GO:0005886">
    <property type="term" value="C:plasma membrane"/>
    <property type="evidence" value="ECO:0007669"/>
    <property type="project" value="TreeGrafter"/>
</dbReference>
<dbReference type="InterPro" id="IPR027417">
    <property type="entry name" value="P-loop_NTPase"/>
</dbReference>
<feature type="domain" description="Myosin motor" evidence="5">
    <location>
        <begin position="1"/>
        <end position="109"/>
    </location>
</feature>
<dbReference type="AlphaFoldDB" id="A0A0L0EZV8"/>
<dbReference type="Pfam" id="PF00063">
    <property type="entry name" value="Myosin_head"/>
    <property type="match status" value="1"/>
</dbReference>
<feature type="non-terminal residue" evidence="6">
    <location>
        <position position="1"/>
    </location>
</feature>
<accession>A0A0L0EZV8</accession>